<dbReference type="InterPro" id="IPR006311">
    <property type="entry name" value="TAT_signal"/>
</dbReference>
<comment type="caution">
    <text evidence="3">The sequence shown here is derived from an EMBL/GenBank/DDBJ whole genome shotgun (WGS) entry which is preliminary data.</text>
</comment>
<dbReference type="Gene3D" id="3.40.50.1820">
    <property type="entry name" value="alpha/beta hydrolase"/>
    <property type="match status" value="1"/>
</dbReference>
<evidence type="ECO:0000313" key="3">
    <source>
        <dbReference type="EMBL" id="MDA1387469.1"/>
    </source>
</evidence>
<evidence type="ECO:0000313" key="6">
    <source>
        <dbReference type="Proteomes" id="UP001183604"/>
    </source>
</evidence>
<keyword evidence="3" id="KW-0378">Hydrolase</keyword>
<dbReference type="Proteomes" id="UP001145799">
    <property type="component" value="Unassembled WGS sequence"/>
</dbReference>
<evidence type="ECO:0000313" key="5">
    <source>
        <dbReference type="Proteomes" id="UP001145799"/>
    </source>
</evidence>
<keyword evidence="6" id="KW-1185">Reference proteome</keyword>
<sequence length="329" mass="34190">MSERTRAPRPDQTARRGRAGRRGFLKAAAAGIGAGALTAAAPAGAGRGPRPVFVLVHGANGNGASMAPLASGLALHGCPAVSVDLPGHGPSGSFPQSYQAPQDLEALAVAPSPVLAETTLADNVDHVVAIVRRAARKGPVILVGHSMGGATITRVANEVPHLIARLVYVSAFCCVELRTVLDCFLTPEAATTLLPTIPQIGDPEWIGATRTNWRSGDPEFIAATKAALMADYSDTGFLAALNLFEPDESSAVPVDDASGDPATWGRVPRTYVRYTADRAIPLALQDRMIAEADAATPDNRFDVHSLNAPHLGPENPQALIEILLATAGT</sequence>
<evidence type="ECO:0000259" key="2">
    <source>
        <dbReference type="Pfam" id="PF12697"/>
    </source>
</evidence>
<dbReference type="GO" id="GO:0016787">
    <property type="term" value="F:hydrolase activity"/>
    <property type="evidence" value="ECO:0007669"/>
    <property type="project" value="UniProtKB-KW"/>
</dbReference>
<accession>A0A9X3PNW4</accession>
<evidence type="ECO:0000313" key="4">
    <source>
        <dbReference type="EMBL" id="MDR7338645.1"/>
    </source>
</evidence>
<protein>
    <submittedName>
        <fullName evidence="3">Alpha/beta hydrolase</fullName>
    </submittedName>
    <submittedName>
        <fullName evidence="4">Pimeloyl-ACP methyl ester carboxylesterase</fullName>
    </submittedName>
</protein>
<dbReference type="InterPro" id="IPR000073">
    <property type="entry name" value="AB_hydrolase_1"/>
</dbReference>
<reference evidence="4 6" key="2">
    <citation type="submission" date="2023-07" db="EMBL/GenBank/DDBJ databases">
        <title>Sequencing the genomes of 1000 actinobacteria strains.</title>
        <authorList>
            <person name="Klenk H.-P."/>
        </authorList>
    </citation>
    <scope>NUCLEOTIDE SEQUENCE [LARGE SCALE GENOMIC DNA]</scope>
    <source>
        <strain evidence="4 6">DSM 44724</strain>
    </source>
</reference>
<dbReference type="AlphaFoldDB" id="A0A9X3PNW4"/>
<dbReference type="PROSITE" id="PS51318">
    <property type="entry name" value="TAT"/>
    <property type="match status" value="1"/>
</dbReference>
<dbReference type="RefSeq" id="WP_270123974.1">
    <property type="nucleotide sequence ID" value="NZ_BAAAOM010000004.1"/>
</dbReference>
<dbReference type="EMBL" id="JAVDYD010000001">
    <property type="protein sequence ID" value="MDR7338645.1"/>
    <property type="molecule type" value="Genomic_DNA"/>
</dbReference>
<feature type="compositionally biased region" description="Basic and acidic residues" evidence="1">
    <location>
        <begin position="1"/>
        <end position="14"/>
    </location>
</feature>
<gene>
    <name evidence="4" type="ORF">J2S69_002364</name>
    <name evidence="3" type="ORF">O2L01_20915</name>
</gene>
<feature type="region of interest" description="Disordered" evidence="1">
    <location>
        <begin position="1"/>
        <end position="21"/>
    </location>
</feature>
<dbReference type="SUPFAM" id="SSF53474">
    <property type="entry name" value="alpha/beta-Hydrolases"/>
    <property type="match status" value="1"/>
</dbReference>
<dbReference type="EMBL" id="JAPZVQ010000016">
    <property type="protein sequence ID" value="MDA1387469.1"/>
    <property type="molecule type" value="Genomic_DNA"/>
</dbReference>
<dbReference type="InterPro" id="IPR052897">
    <property type="entry name" value="Sec-Metab_Biosynth_Hydrolase"/>
</dbReference>
<evidence type="ECO:0000256" key="1">
    <source>
        <dbReference type="SAM" id="MobiDB-lite"/>
    </source>
</evidence>
<dbReference type="PANTHER" id="PTHR37017">
    <property type="entry name" value="AB HYDROLASE-1 DOMAIN-CONTAINING PROTEIN-RELATED"/>
    <property type="match status" value="1"/>
</dbReference>
<feature type="domain" description="AB hydrolase-1" evidence="2">
    <location>
        <begin position="53"/>
        <end position="321"/>
    </location>
</feature>
<dbReference type="Pfam" id="PF12697">
    <property type="entry name" value="Abhydrolase_6"/>
    <property type="match status" value="1"/>
</dbReference>
<dbReference type="PANTHER" id="PTHR37017:SF11">
    <property type="entry name" value="ESTERASE_LIPASE_THIOESTERASE DOMAIN-CONTAINING PROTEIN"/>
    <property type="match status" value="1"/>
</dbReference>
<dbReference type="InterPro" id="IPR029058">
    <property type="entry name" value="AB_hydrolase_fold"/>
</dbReference>
<reference evidence="3" key="1">
    <citation type="submission" date="2022-12" db="EMBL/GenBank/DDBJ databases">
        <title>Gycomyces niveus sp.nov., a novel actinomycete isolated from soil in Shouguang.</title>
        <authorList>
            <person name="Yang X."/>
        </authorList>
    </citation>
    <scope>NUCLEOTIDE SEQUENCE</scope>
    <source>
        <strain evidence="3">DSM 44724</strain>
    </source>
</reference>
<proteinExistence type="predicted"/>
<organism evidence="3 5">
    <name type="scientific">Glycomyces lechevalierae</name>
    <dbReference type="NCBI Taxonomy" id="256034"/>
    <lineage>
        <taxon>Bacteria</taxon>
        <taxon>Bacillati</taxon>
        <taxon>Actinomycetota</taxon>
        <taxon>Actinomycetes</taxon>
        <taxon>Glycomycetales</taxon>
        <taxon>Glycomycetaceae</taxon>
        <taxon>Glycomyces</taxon>
    </lineage>
</organism>
<name>A0A9X3PNW4_9ACTN</name>
<dbReference type="Proteomes" id="UP001183604">
    <property type="component" value="Unassembled WGS sequence"/>
</dbReference>